<dbReference type="KEGG" id="ftj:FTUN_6008"/>
<feature type="region of interest" description="Disordered" evidence="1">
    <location>
        <begin position="1"/>
        <end position="60"/>
    </location>
</feature>
<dbReference type="RefSeq" id="WP_171473608.1">
    <property type="nucleotide sequence ID" value="NZ_CP053452.2"/>
</dbReference>
<evidence type="ECO:0000313" key="2">
    <source>
        <dbReference type="EMBL" id="QJW98418.1"/>
    </source>
</evidence>
<organism evidence="2 3">
    <name type="scientific">Frigoriglobus tundricola</name>
    <dbReference type="NCBI Taxonomy" id="2774151"/>
    <lineage>
        <taxon>Bacteria</taxon>
        <taxon>Pseudomonadati</taxon>
        <taxon>Planctomycetota</taxon>
        <taxon>Planctomycetia</taxon>
        <taxon>Gemmatales</taxon>
        <taxon>Gemmataceae</taxon>
        <taxon>Frigoriglobus</taxon>
    </lineage>
</organism>
<feature type="compositionally biased region" description="Basic residues" evidence="1">
    <location>
        <begin position="1"/>
        <end position="12"/>
    </location>
</feature>
<keyword evidence="3" id="KW-1185">Reference proteome</keyword>
<protein>
    <submittedName>
        <fullName evidence="2">Uncharacterized protein</fullName>
    </submittedName>
</protein>
<accession>A0A6M5YWV8</accession>
<gene>
    <name evidence="2" type="ORF">FTUN_6008</name>
</gene>
<reference evidence="3" key="1">
    <citation type="submission" date="2020-05" db="EMBL/GenBank/DDBJ databases">
        <title>Frigoriglobus tundricola gen. nov., sp. nov., a psychrotolerant cellulolytic planctomycete of the family Gemmataceae with two divergent copies of 16S rRNA gene.</title>
        <authorList>
            <person name="Kulichevskaya I.S."/>
            <person name="Ivanova A.A."/>
            <person name="Naumoff D.G."/>
            <person name="Beletsky A.V."/>
            <person name="Rijpstra W.I.C."/>
            <person name="Sinninghe Damste J.S."/>
            <person name="Mardanov A.V."/>
            <person name="Ravin N.V."/>
            <person name="Dedysh S.N."/>
        </authorList>
    </citation>
    <scope>NUCLEOTIDE SEQUENCE [LARGE SCALE GENOMIC DNA]</scope>
    <source>
        <strain evidence="3">PL17</strain>
    </source>
</reference>
<evidence type="ECO:0000256" key="1">
    <source>
        <dbReference type="SAM" id="MobiDB-lite"/>
    </source>
</evidence>
<dbReference type="EMBL" id="CP053452">
    <property type="protein sequence ID" value="QJW98418.1"/>
    <property type="molecule type" value="Genomic_DNA"/>
</dbReference>
<dbReference type="AlphaFoldDB" id="A0A6M5YWV8"/>
<evidence type="ECO:0000313" key="3">
    <source>
        <dbReference type="Proteomes" id="UP000503447"/>
    </source>
</evidence>
<dbReference type="Proteomes" id="UP000503447">
    <property type="component" value="Chromosome"/>
</dbReference>
<sequence length="160" mass="18030">MPPRQPRKKKPLPKTDIAPAARPIAHEPQTTPEPVRPAAAKVDGTAASTNPAPAHTWQPDPFVLMAVSLGPEKDSPRIRLYRSNRLNQMAIKFDEKPDQQYRTQLREDGWRWREGEGVWTKQLNRERRAAGQLQAERLFAEISDAIRGDLGLEPQRGVGS</sequence>
<name>A0A6M5YWV8_9BACT</name>
<proteinExistence type="predicted"/>